<dbReference type="AlphaFoldDB" id="A0A1H3VKT0"/>
<evidence type="ECO:0000313" key="2">
    <source>
        <dbReference type="EMBL" id="SDZ75397.1"/>
    </source>
</evidence>
<name>A0A1H3VKT0_9BACT</name>
<keyword evidence="3" id="KW-1185">Reference proteome</keyword>
<accession>A0A1H3VKT0</accession>
<evidence type="ECO:0000313" key="3">
    <source>
        <dbReference type="Proteomes" id="UP000199041"/>
    </source>
</evidence>
<sequence length="139" mass="16789">MKCYRYILFKLYSWALIKRRGSNTPIGNVVFTMVTVHLIQFFAMYNILLINVDAPMIYLPKYLIFIILMFLVSCILYYYILCTREKLQRYLIEFHNETKESSRLGTIWVLFYLIGSFFMFAISVWMIHKYGLYHVLGFR</sequence>
<proteinExistence type="predicted"/>
<dbReference type="Proteomes" id="UP000199041">
    <property type="component" value="Unassembled WGS sequence"/>
</dbReference>
<reference evidence="2 3" key="1">
    <citation type="submission" date="2016-10" db="EMBL/GenBank/DDBJ databases">
        <authorList>
            <person name="de Groot N.N."/>
        </authorList>
    </citation>
    <scope>NUCLEOTIDE SEQUENCE [LARGE SCALE GENOMIC DNA]</scope>
    <source>
        <strain evidence="2 3">Vu-144</strain>
    </source>
</reference>
<keyword evidence="1" id="KW-0812">Transmembrane</keyword>
<keyword evidence="1" id="KW-0472">Membrane</keyword>
<protein>
    <submittedName>
        <fullName evidence="2">Uncharacterized protein</fullName>
    </submittedName>
</protein>
<feature type="transmembrane region" description="Helical" evidence="1">
    <location>
        <begin position="26"/>
        <end position="50"/>
    </location>
</feature>
<gene>
    <name evidence="2" type="ORF">SAMN05192529_101241</name>
</gene>
<feature type="transmembrane region" description="Helical" evidence="1">
    <location>
        <begin position="62"/>
        <end position="83"/>
    </location>
</feature>
<keyword evidence="1" id="KW-1133">Transmembrane helix</keyword>
<feature type="transmembrane region" description="Helical" evidence="1">
    <location>
        <begin position="104"/>
        <end position="127"/>
    </location>
</feature>
<evidence type="ECO:0000256" key="1">
    <source>
        <dbReference type="SAM" id="Phobius"/>
    </source>
</evidence>
<organism evidence="2 3">
    <name type="scientific">Arachidicoccus rhizosphaerae</name>
    <dbReference type="NCBI Taxonomy" id="551991"/>
    <lineage>
        <taxon>Bacteria</taxon>
        <taxon>Pseudomonadati</taxon>
        <taxon>Bacteroidota</taxon>
        <taxon>Chitinophagia</taxon>
        <taxon>Chitinophagales</taxon>
        <taxon>Chitinophagaceae</taxon>
        <taxon>Arachidicoccus</taxon>
    </lineage>
</organism>
<dbReference type="EMBL" id="FNQY01000001">
    <property type="protein sequence ID" value="SDZ75397.1"/>
    <property type="molecule type" value="Genomic_DNA"/>
</dbReference>